<comment type="similarity">
    <text evidence="2 7">Belongs to the group II decarboxylase family.</text>
</comment>
<dbReference type="GO" id="GO:0019752">
    <property type="term" value="P:carboxylic acid metabolic process"/>
    <property type="evidence" value="ECO:0007669"/>
    <property type="project" value="InterPro"/>
</dbReference>
<evidence type="ECO:0000313" key="8">
    <source>
        <dbReference type="EMBL" id="CEJ92709.1"/>
    </source>
</evidence>
<dbReference type="Pfam" id="PF00282">
    <property type="entry name" value="Pyridoxal_deC"/>
    <property type="match status" value="1"/>
</dbReference>
<dbReference type="InterPro" id="IPR002129">
    <property type="entry name" value="PyrdxlP-dep_de-COase"/>
</dbReference>
<feature type="modified residue" description="N6-(pyridoxal phosphate)lysine" evidence="6">
    <location>
        <position position="328"/>
    </location>
</feature>
<dbReference type="GO" id="GO:0030170">
    <property type="term" value="F:pyridoxal phosphate binding"/>
    <property type="evidence" value="ECO:0007669"/>
    <property type="project" value="InterPro"/>
</dbReference>
<dbReference type="Proteomes" id="UP000039046">
    <property type="component" value="Unassembled WGS sequence"/>
</dbReference>
<dbReference type="PANTHER" id="PTHR45677">
    <property type="entry name" value="GLUTAMATE DECARBOXYLASE-RELATED"/>
    <property type="match status" value="1"/>
</dbReference>
<evidence type="ECO:0000256" key="2">
    <source>
        <dbReference type="ARBA" id="ARBA00009533"/>
    </source>
</evidence>
<dbReference type="Gene3D" id="3.40.640.10">
    <property type="entry name" value="Type I PLP-dependent aspartate aminotransferase-like (Major domain)"/>
    <property type="match status" value="1"/>
</dbReference>
<reference evidence="8 9" key="1">
    <citation type="journal article" date="2015" name="Genome Announc.">
        <title>Draft Genome Sequence and Gene Annotation of the Entomopathogenic Fungus Verticillium hemipterigenum.</title>
        <authorList>
            <person name="Horn F."/>
            <person name="Habel A."/>
            <person name="Scharf D.H."/>
            <person name="Dworschak J."/>
            <person name="Brakhage A.A."/>
            <person name="Guthke R."/>
            <person name="Hertweck C."/>
            <person name="Linde J."/>
        </authorList>
    </citation>
    <scope>NUCLEOTIDE SEQUENCE [LARGE SCALE GENOMIC DNA]</scope>
</reference>
<dbReference type="PANTHER" id="PTHR45677:SF8">
    <property type="entry name" value="CYSTEINE SULFINIC ACID DECARBOXYLASE"/>
    <property type="match status" value="1"/>
</dbReference>
<evidence type="ECO:0000256" key="3">
    <source>
        <dbReference type="ARBA" id="ARBA00022793"/>
    </source>
</evidence>
<keyword evidence="4 6" id="KW-0663">Pyridoxal phosphate</keyword>
<gene>
    <name evidence="8" type="ORF">VHEMI08343</name>
</gene>
<proteinExistence type="inferred from homology"/>
<protein>
    <recommendedName>
        <fullName evidence="10">Glutamate decarboxylase</fullName>
    </recommendedName>
</protein>
<dbReference type="AlphaFoldDB" id="A0A0A1TD78"/>
<dbReference type="InterPro" id="IPR015424">
    <property type="entry name" value="PyrdxlP-dep_Trfase"/>
</dbReference>
<accession>A0A0A1TD78</accession>
<evidence type="ECO:0000256" key="1">
    <source>
        <dbReference type="ARBA" id="ARBA00001933"/>
    </source>
</evidence>
<evidence type="ECO:0000256" key="4">
    <source>
        <dbReference type="ARBA" id="ARBA00022898"/>
    </source>
</evidence>
<dbReference type="EMBL" id="CDHN01000005">
    <property type="protein sequence ID" value="CEJ92709.1"/>
    <property type="molecule type" value="Genomic_DNA"/>
</dbReference>
<dbReference type="HOGENOM" id="CLU_011856_0_0_1"/>
<keyword evidence="3" id="KW-0210">Decarboxylase</keyword>
<evidence type="ECO:0000256" key="7">
    <source>
        <dbReference type="RuleBase" id="RU000382"/>
    </source>
</evidence>
<dbReference type="Gene3D" id="3.90.1150.170">
    <property type="match status" value="1"/>
</dbReference>
<evidence type="ECO:0000256" key="5">
    <source>
        <dbReference type="ARBA" id="ARBA00023239"/>
    </source>
</evidence>
<name>A0A0A1TD78_9HYPO</name>
<sequence>MPSIEEHPVLAPSLRRSQTILNRADEADDLLEAVKSLLIPYIRAADEAAPHKQTGQAGPTSTVLVQPLSPAELTQRYNFSLPSHKGRGRDGLLSAVEDVLKYSVNTWDQGFMDKLTASTNPVGLVAELVLGALNTNVHVYHVSPALTVIERETARKLAAYFGFTGPYAGGFTCQGGSASNLTSLVTARNVLFPDTKMGGMGNHRFAIFTSVDCHFSIEKAAVACGFGADAVLQVPVDERGCMNSVVLREMVLEAAAKGMTPLYVNATAGTTVRGMYDPIREIRSVCDEFGLWLHVDGSWGGAVVFSAAHRHKLDGVELADSVTISPHKMLNVPMTCSFILTNDLRRFHAANSLRAGYLFHEAEDGDVWDLADLTLQCGRRADSFKLALAWTYFGPAGFEADVNHAFDMAGLLTNLVAKSRDFELISENPPSCLQVCFYYTPDGFATDDAEVNTRLTREIAKRMVPRGFMFDFAPGPRGQFFRIVVNFQTLAGTVEGLVKGMHEVGREIMAEAAHV</sequence>
<comment type="cofactor">
    <cofactor evidence="1 6 7">
        <name>pyridoxal 5'-phosphate</name>
        <dbReference type="ChEBI" id="CHEBI:597326"/>
    </cofactor>
</comment>
<dbReference type="SUPFAM" id="SSF53383">
    <property type="entry name" value="PLP-dependent transferases"/>
    <property type="match status" value="1"/>
</dbReference>
<evidence type="ECO:0000256" key="6">
    <source>
        <dbReference type="PIRSR" id="PIRSR602129-50"/>
    </source>
</evidence>
<evidence type="ECO:0008006" key="10">
    <source>
        <dbReference type="Google" id="ProtNLM"/>
    </source>
</evidence>
<organism evidence="8 9">
    <name type="scientific">[Torrubiella] hemipterigena</name>
    <dbReference type="NCBI Taxonomy" id="1531966"/>
    <lineage>
        <taxon>Eukaryota</taxon>
        <taxon>Fungi</taxon>
        <taxon>Dikarya</taxon>
        <taxon>Ascomycota</taxon>
        <taxon>Pezizomycotina</taxon>
        <taxon>Sordariomycetes</taxon>
        <taxon>Hypocreomycetidae</taxon>
        <taxon>Hypocreales</taxon>
        <taxon>Clavicipitaceae</taxon>
        <taxon>Clavicipitaceae incertae sedis</taxon>
        <taxon>'Torrubiella' clade</taxon>
    </lineage>
</organism>
<dbReference type="GO" id="GO:0005737">
    <property type="term" value="C:cytoplasm"/>
    <property type="evidence" value="ECO:0007669"/>
    <property type="project" value="TreeGrafter"/>
</dbReference>
<dbReference type="InterPro" id="IPR015421">
    <property type="entry name" value="PyrdxlP-dep_Trfase_major"/>
</dbReference>
<dbReference type="STRING" id="1531966.A0A0A1TD78"/>
<evidence type="ECO:0000313" key="9">
    <source>
        <dbReference type="Proteomes" id="UP000039046"/>
    </source>
</evidence>
<dbReference type="GO" id="GO:0016831">
    <property type="term" value="F:carboxy-lyase activity"/>
    <property type="evidence" value="ECO:0007669"/>
    <property type="project" value="UniProtKB-KW"/>
</dbReference>
<keyword evidence="5 7" id="KW-0456">Lyase</keyword>
<keyword evidence="9" id="KW-1185">Reference proteome</keyword>